<evidence type="ECO:0000259" key="2">
    <source>
        <dbReference type="PROSITE" id="PS50188"/>
    </source>
</evidence>
<evidence type="ECO:0000256" key="1">
    <source>
        <dbReference type="SAM" id="MobiDB-lite"/>
    </source>
</evidence>
<dbReference type="SMART" id="SM00449">
    <property type="entry name" value="SPRY"/>
    <property type="match status" value="1"/>
</dbReference>
<feature type="region of interest" description="Disordered" evidence="1">
    <location>
        <begin position="108"/>
        <end position="140"/>
    </location>
</feature>
<dbReference type="OrthoDB" id="25503at2759"/>
<dbReference type="InterPro" id="IPR013320">
    <property type="entry name" value="ConA-like_dom_sf"/>
</dbReference>
<feature type="compositionally biased region" description="Polar residues" evidence="1">
    <location>
        <begin position="27"/>
        <end position="42"/>
    </location>
</feature>
<dbReference type="EMBL" id="KV453842">
    <property type="protein sequence ID" value="ODV91214.1"/>
    <property type="molecule type" value="Genomic_DNA"/>
</dbReference>
<name>A0A1E4THH9_9ASCO</name>
<reference evidence="4" key="1">
    <citation type="submission" date="2016-02" db="EMBL/GenBank/DDBJ databases">
        <title>Comparative genomics of biotechnologically important yeasts.</title>
        <authorList>
            <consortium name="DOE Joint Genome Institute"/>
            <person name="Riley R."/>
            <person name="Haridas S."/>
            <person name="Wolfe K.H."/>
            <person name="Lopes M.R."/>
            <person name="Hittinger C.T."/>
            <person name="Goker M."/>
            <person name="Salamov A."/>
            <person name="Wisecaver J."/>
            <person name="Long T.M."/>
            <person name="Aerts A.L."/>
            <person name="Barry K."/>
            <person name="Choi C."/>
            <person name="Clum A."/>
            <person name="Coughlan A.Y."/>
            <person name="Deshpande S."/>
            <person name="Douglass A.P."/>
            <person name="Hanson S.J."/>
            <person name="Klenk H.-P."/>
            <person name="Labutti K."/>
            <person name="Lapidus A."/>
            <person name="Lindquist E."/>
            <person name="Lipzen A."/>
            <person name="Meier-Kolthoff J.P."/>
            <person name="Ohm R.A."/>
            <person name="Otillar R.P."/>
            <person name="Pangilinan J."/>
            <person name="Peng Y."/>
            <person name="Rokas A."/>
            <person name="Rosa C.A."/>
            <person name="Scheuner C."/>
            <person name="Sibirny A.A."/>
            <person name="Slot J.C."/>
            <person name="Stielow J.B."/>
            <person name="Sun H."/>
            <person name="Kurtzman C.P."/>
            <person name="Blackwell M."/>
            <person name="Jeffries T.W."/>
            <person name="Grigoriev I.V."/>
        </authorList>
    </citation>
    <scope>NUCLEOTIDE SEQUENCE [LARGE SCALE GENOMIC DNA]</scope>
    <source>
        <strain evidence="4">NRRL Y-17796</strain>
    </source>
</reference>
<feature type="region of interest" description="Disordered" evidence="1">
    <location>
        <begin position="25"/>
        <end position="61"/>
    </location>
</feature>
<evidence type="ECO:0000313" key="4">
    <source>
        <dbReference type="Proteomes" id="UP000095023"/>
    </source>
</evidence>
<dbReference type="SUPFAM" id="SSF49899">
    <property type="entry name" value="Concanavalin A-like lectins/glucanases"/>
    <property type="match status" value="1"/>
</dbReference>
<feature type="domain" description="B30.2/SPRY" evidence="2">
    <location>
        <begin position="186"/>
        <end position="395"/>
    </location>
</feature>
<gene>
    <name evidence="3" type="ORF">CANCADRAFT_31926</name>
</gene>
<dbReference type="Proteomes" id="UP000095023">
    <property type="component" value="Unassembled WGS sequence"/>
</dbReference>
<keyword evidence="4" id="KW-1185">Reference proteome</keyword>
<dbReference type="PROSITE" id="PS50188">
    <property type="entry name" value="B302_SPRY"/>
    <property type="match status" value="1"/>
</dbReference>
<dbReference type="InterPro" id="IPR043136">
    <property type="entry name" value="B30.2/SPRY_sf"/>
</dbReference>
<evidence type="ECO:0000313" key="3">
    <source>
        <dbReference type="EMBL" id="ODV91214.1"/>
    </source>
</evidence>
<dbReference type="AlphaFoldDB" id="A0A1E4THH9"/>
<dbReference type="Gene3D" id="2.60.120.920">
    <property type="match status" value="1"/>
</dbReference>
<sequence>MGCCESIPDDAHTRIRSGGVAGDTVALQEQRTGRSPTTNTINAEDPEQRSPSDPATGRRRDRQMYMISAAYRPIVELAPNDPALIPSDNAVTGPTEVPLPAPLRHAVRRQQRSEHLQQHSNTNGPSEIASPMSGGATPLPSDAGAFAIDLDIQDLLGAPTVLLPPPDYPIQWRRHNNGAVAIDDPDKEEAARFCANNPLVRGGVEGIELGKPETLALESISRFKGTISNLPGKCVVRASPKCRDTTLLSNLPVYSPRHPRKRVYYEATVTHMGPKNSSLIVLGYSCKPYPQFRLPGWNRGSLSVHSDDGMRYVCDHFAGKPFVKPFSNENSTYGIGMDFEQRSVIFTENGKVLKGWSLVMDEKEQQLDGHQDPATKIEGLEGDHDVYIALGVYGDVGVVVNFGLTPFQYQYGV</sequence>
<protein>
    <recommendedName>
        <fullName evidence="2">B30.2/SPRY domain-containing protein</fullName>
    </recommendedName>
</protein>
<accession>A0A1E4THH9</accession>
<organism evidence="3 4">
    <name type="scientific">Tortispora caseinolytica NRRL Y-17796</name>
    <dbReference type="NCBI Taxonomy" id="767744"/>
    <lineage>
        <taxon>Eukaryota</taxon>
        <taxon>Fungi</taxon>
        <taxon>Dikarya</taxon>
        <taxon>Ascomycota</taxon>
        <taxon>Saccharomycotina</taxon>
        <taxon>Trigonopsidomycetes</taxon>
        <taxon>Trigonopsidales</taxon>
        <taxon>Trigonopsidaceae</taxon>
        <taxon>Tortispora</taxon>
    </lineage>
</organism>
<dbReference type="InterPro" id="IPR001870">
    <property type="entry name" value="B30.2/SPRY"/>
</dbReference>
<dbReference type="Pfam" id="PF00622">
    <property type="entry name" value="SPRY"/>
    <property type="match status" value="1"/>
</dbReference>
<dbReference type="InterPro" id="IPR003877">
    <property type="entry name" value="SPRY_dom"/>
</dbReference>
<proteinExistence type="predicted"/>